<keyword evidence="8" id="KW-0460">Magnesium</keyword>
<keyword evidence="5" id="KW-0479">Metal-binding</keyword>
<evidence type="ECO:0000256" key="4">
    <source>
        <dbReference type="ARBA" id="ARBA00022705"/>
    </source>
</evidence>
<organism evidence="18 19">
    <name type="scientific">Sulfurimonas aquatica</name>
    <dbReference type="NCBI Taxonomy" id="2672570"/>
    <lineage>
        <taxon>Bacteria</taxon>
        <taxon>Pseudomonadati</taxon>
        <taxon>Campylobacterota</taxon>
        <taxon>Epsilonproteobacteria</taxon>
        <taxon>Campylobacterales</taxon>
        <taxon>Sulfurimonadaceae</taxon>
        <taxon>Sulfurimonas</taxon>
    </lineage>
</organism>
<dbReference type="GO" id="GO:0008413">
    <property type="term" value="F:8-oxo-7,8-dihydroguanosine triphosphate pyrophosphatase activity"/>
    <property type="evidence" value="ECO:0007669"/>
    <property type="project" value="TreeGrafter"/>
</dbReference>
<keyword evidence="7" id="KW-0378">Hydrolase</keyword>
<keyword evidence="3" id="KW-0515">Mutator protein</keyword>
<dbReference type="InterPro" id="IPR000086">
    <property type="entry name" value="NUDIX_hydrolase_dom"/>
</dbReference>
<evidence type="ECO:0000256" key="15">
    <source>
        <dbReference type="ARBA" id="ARBA00041979"/>
    </source>
</evidence>
<dbReference type="PROSITE" id="PS51462">
    <property type="entry name" value="NUDIX"/>
    <property type="match status" value="1"/>
</dbReference>
<evidence type="ECO:0000313" key="18">
    <source>
        <dbReference type="EMBL" id="QSZ42608.1"/>
    </source>
</evidence>
<feature type="domain" description="Nudix hydrolase" evidence="17">
    <location>
        <begin position="7"/>
        <end position="135"/>
    </location>
</feature>
<dbReference type="EC" id="3.6.1.55" evidence="12"/>
<evidence type="ECO:0000256" key="5">
    <source>
        <dbReference type="ARBA" id="ARBA00022723"/>
    </source>
</evidence>
<evidence type="ECO:0000256" key="9">
    <source>
        <dbReference type="ARBA" id="ARBA00023204"/>
    </source>
</evidence>
<reference evidence="18" key="2">
    <citation type="submission" date="2021-04" db="EMBL/GenBank/DDBJ databases">
        <title>Isolation and characterization of a novel species of the genus Sulfurimonas.</title>
        <authorList>
            <person name="Fukui M."/>
        </authorList>
    </citation>
    <scope>NUCLEOTIDE SEQUENCE</scope>
    <source>
        <strain evidence="18">H1576</strain>
    </source>
</reference>
<evidence type="ECO:0000256" key="14">
    <source>
        <dbReference type="ARBA" id="ARBA00041592"/>
    </source>
</evidence>
<dbReference type="AlphaFoldDB" id="A0A975GDQ5"/>
<dbReference type="RefSeq" id="WP_207561419.1">
    <property type="nucleotide sequence ID" value="NZ_CP046072.1"/>
</dbReference>
<dbReference type="GO" id="GO:0044716">
    <property type="term" value="F:8-oxo-GDP phosphatase activity"/>
    <property type="evidence" value="ECO:0007669"/>
    <property type="project" value="TreeGrafter"/>
</dbReference>
<dbReference type="Gene3D" id="3.90.79.10">
    <property type="entry name" value="Nucleoside Triphosphate Pyrophosphohydrolase"/>
    <property type="match status" value="1"/>
</dbReference>
<comment type="catalytic activity">
    <reaction evidence="11">
        <text>8-oxo-GTP + H2O = 8-oxo-GMP + diphosphate + H(+)</text>
        <dbReference type="Rhea" id="RHEA:67616"/>
        <dbReference type="ChEBI" id="CHEBI:15377"/>
        <dbReference type="ChEBI" id="CHEBI:15378"/>
        <dbReference type="ChEBI" id="CHEBI:33019"/>
        <dbReference type="ChEBI" id="CHEBI:143553"/>
        <dbReference type="ChEBI" id="CHEBI:145694"/>
    </reaction>
</comment>
<evidence type="ECO:0000259" key="17">
    <source>
        <dbReference type="PROSITE" id="PS51462"/>
    </source>
</evidence>
<dbReference type="SUPFAM" id="SSF55811">
    <property type="entry name" value="Nudix"/>
    <property type="match status" value="1"/>
</dbReference>
<dbReference type="PANTHER" id="PTHR47707:SF1">
    <property type="entry name" value="NUDIX HYDROLASE FAMILY PROTEIN"/>
    <property type="match status" value="1"/>
</dbReference>
<comment type="catalytic activity">
    <reaction evidence="10">
        <text>8-oxo-dGTP + H2O = 8-oxo-dGMP + diphosphate + H(+)</text>
        <dbReference type="Rhea" id="RHEA:31575"/>
        <dbReference type="ChEBI" id="CHEBI:15377"/>
        <dbReference type="ChEBI" id="CHEBI:15378"/>
        <dbReference type="ChEBI" id="CHEBI:33019"/>
        <dbReference type="ChEBI" id="CHEBI:63224"/>
        <dbReference type="ChEBI" id="CHEBI:77896"/>
        <dbReference type="EC" id="3.6.1.55"/>
    </reaction>
</comment>
<evidence type="ECO:0000256" key="12">
    <source>
        <dbReference type="ARBA" id="ARBA00038905"/>
    </source>
</evidence>
<evidence type="ECO:0000256" key="7">
    <source>
        <dbReference type="ARBA" id="ARBA00022801"/>
    </source>
</evidence>
<accession>A0A975GDQ5</accession>
<sequence length="138" mass="16059">MINQPNKTIKAVGVIIINKDKKVLIAKRKPDKPMPNKWEFPGGKLEANETLKECGIREIKEELDLDILIDKYIGFEDLEYANKKFRLHIYTAHKVDEEQKLHLNEHTDSAWVNINELVNYDFPAIDLPFVKKIESMAL</sequence>
<proteinExistence type="inferred from homology"/>
<dbReference type="InterPro" id="IPR047127">
    <property type="entry name" value="MutT-like"/>
</dbReference>
<evidence type="ECO:0000256" key="16">
    <source>
        <dbReference type="ARBA" id="ARBA00042798"/>
    </source>
</evidence>
<evidence type="ECO:0000256" key="1">
    <source>
        <dbReference type="ARBA" id="ARBA00001946"/>
    </source>
</evidence>
<protein>
    <recommendedName>
        <fullName evidence="13">8-oxo-dGTP diphosphatase</fullName>
        <ecNumber evidence="12">3.6.1.55</ecNumber>
    </recommendedName>
    <alternativeName>
        <fullName evidence="16">7,8-dihydro-8-oxoguanine-triphosphatase</fullName>
    </alternativeName>
    <alternativeName>
        <fullName evidence="15">Mutator protein MutT</fullName>
    </alternativeName>
    <alternativeName>
        <fullName evidence="14">dGTP pyrophosphohydrolase</fullName>
    </alternativeName>
</protein>
<dbReference type="GO" id="GO:0046872">
    <property type="term" value="F:metal ion binding"/>
    <property type="evidence" value="ECO:0007669"/>
    <property type="project" value="UniProtKB-KW"/>
</dbReference>
<evidence type="ECO:0000256" key="3">
    <source>
        <dbReference type="ARBA" id="ARBA00022457"/>
    </source>
</evidence>
<evidence type="ECO:0000256" key="6">
    <source>
        <dbReference type="ARBA" id="ARBA00022763"/>
    </source>
</evidence>
<keyword evidence="9" id="KW-0234">DNA repair</keyword>
<evidence type="ECO:0000256" key="11">
    <source>
        <dbReference type="ARBA" id="ARBA00036904"/>
    </source>
</evidence>
<keyword evidence="6" id="KW-0227">DNA damage</keyword>
<dbReference type="Proteomes" id="UP000671852">
    <property type="component" value="Chromosome"/>
</dbReference>
<evidence type="ECO:0000256" key="10">
    <source>
        <dbReference type="ARBA" id="ARBA00035861"/>
    </source>
</evidence>
<keyword evidence="4" id="KW-0235">DNA replication</keyword>
<comment type="cofactor">
    <cofactor evidence="1">
        <name>Mg(2+)</name>
        <dbReference type="ChEBI" id="CHEBI:18420"/>
    </cofactor>
</comment>
<dbReference type="InterPro" id="IPR020476">
    <property type="entry name" value="Nudix_hydrolase"/>
</dbReference>
<dbReference type="CDD" id="cd03425">
    <property type="entry name" value="NUDIX_MutT_NudA_like"/>
    <property type="match status" value="1"/>
</dbReference>
<dbReference type="EMBL" id="CP046072">
    <property type="protein sequence ID" value="QSZ42608.1"/>
    <property type="molecule type" value="Genomic_DNA"/>
</dbReference>
<reference evidence="18" key="1">
    <citation type="submission" date="2019-11" db="EMBL/GenBank/DDBJ databases">
        <authorList>
            <person name="Kojima H."/>
        </authorList>
    </citation>
    <scope>NUCLEOTIDE SEQUENCE</scope>
    <source>
        <strain evidence="18">H1576</strain>
    </source>
</reference>
<evidence type="ECO:0000313" key="19">
    <source>
        <dbReference type="Proteomes" id="UP000671852"/>
    </source>
</evidence>
<dbReference type="InterPro" id="IPR015797">
    <property type="entry name" value="NUDIX_hydrolase-like_dom_sf"/>
</dbReference>
<comment type="similarity">
    <text evidence="2">Belongs to the Nudix hydrolase family.</text>
</comment>
<evidence type="ECO:0000256" key="13">
    <source>
        <dbReference type="ARBA" id="ARBA00040794"/>
    </source>
</evidence>
<name>A0A975GDQ5_9BACT</name>
<dbReference type="GO" id="GO:0044715">
    <property type="term" value="F:8-oxo-dGDP phosphatase activity"/>
    <property type="evidence" value="ECO:0007669"/>
    <property type="project" value="TreeGrafter"/>
</dbReference>
<dbReference type="GO" id="GO:0006281">
    <property type="term" value="P:DNA repair"/>
    <property type="evidence" value="ECO:0007669"/>
    <property type="project" value="UniProtKB-KW"/>
</dbReference>
<dbReference type="Pfam" id="PF00293">
    <property type="entry name" value="NUDIX"/>
    <property type="match status" value="1"/>
</dbReference>
<dbReference type="PANTHER" id="PTHR47707">
    <property type="entry name" value="8-OXO-DGTP DIPHOSPHATASE"/>
    <property type="match status" value="1"/>
</dbReference>
<keyword evidence="19" id="KW-1185">Reference proteome</keyword>
<evidence type="ECO:0000256" key="2">
    <source>
        <dbReference type="ARBA" id="ARBA00005582"/>
    </source>
</evidence>
<dbReference type="PRINTS" id="PR00502">
    <property type="entry name" value="NUDIXFAMILY"/>
</dbReference>
<dbReference type="GO" id="GO:0006260">
    <property type="term" value="P:DNA replication"/>
    <property type="evidence" value="ECO:0007669"/>
    <property type="project" value="UniProtKB-KW"/>
</dbReference>
<gene>
    <name evidence="18" type="ORF">GJV85_10980</name>
</gene>
<dbReference type="KEGG" id="saqt:GJV85_10980"/>
<evidence type="ECO:0000256" key="8">
    <source>
        <dbReference type="ARBA" id="ARBA00022842"/>
    </source>
</evidence>
<dbReference type="GO" id="GO:0035539">
    <property type="term" value="F:8-oxo-7,8-dihydrodeoxyguanosine triphosphate pyrophosphatase activity"/>
    <property type="evidence" value="ECO:0007669"/>
    <property type="project" value="UniProtKB-EC"/>
</dbReference>